<evidence type="ECO:0000313" key="2">
    <source>
        <dbReference type="EMBL" id="MBF4984313.1"/>
    </source>
</evidence>
<gene>
    <name evidence="2" type="ORF">FNJ87_08240</name>
</gene>
<dbReference type="PROSITE" id="PS51257">
    <property type="entry name" value="PROKAR_LIPOPROTEIN"/>
    <property type="match status" value="1"/>
</dbReference>
<dbReference type="EMBL" id="JADKYU010000424">
    <property type="protein sequence ID" value="MBF4984313.1"/>
    <property type="molecule type" value="Genomic_DNA"/>
</dbReference>
<feature type="domain" description="Outer membrane protein beta-barrel" evidence="1">
    <location>
        <begin position="54"/>
        <end position="220"/>
    </location>
</feature>
<dbReference type="Pfam" id="PF13568">
    <property type="entry name" value="OMP_b-brl_2"/>
    <property type="match status" value="1"/>
</dbReference>
<keyword evidence="3" id="KW-1185">Reference proteome</keyword>
<comment type="caution">
    <text evidence="2">The sequence shown here is derived from an EMBL/GenBank/DDBJ whole genome shotgun (WGS) entry which is preliminary data.</text>
</comment>
<evidence type="ECO:0000259" key="1">
    <source>
        <dbReference type="Pfam" id="PF13568"/>
    </source>
</evidence>
<evidence type="ECO:0000313" key="3">
    <source>
        <dbReference type="Proteomes" id="UP001194729"/>
    </source>
</evidence>
<accession>A0ABS0A4N8</accession>
<protein>
    <submittedName>
        <fullName evidence="2">PorT family protein</fullName>
    </submittedName>
</protein>
<proteinExistence type="predicted"/>
<sequence>MKRLFLYSDVSNSYLYFMKPLLIFLGLLATFSCYAQGNDDAKNENAIPRVVDSMYREDQFYIGLSFNLINNEPDDFTQNGFSGGLHLGFIRDMPINKQRNKAIGIGIGLSTNTYNSNLFIGEDELGNSIYSIIDSDVDYKSNRLNTNLIEMPIQFRWRTSTPTKYNFWRVYTGIKLGYIYYYKARFEQSNNTVIQTSIPELNKFRYSATLTLGNGSFNAFVQYNLNTLFDKNAQIDGESVNLQPIKFGIEFYLL</sequence>
<name>A0ABS0A4N8_9FLAO</name>
<dbReference type="InterPro" id="IPR025665">
    <property type="entry name" value="Beta-barrel_OMP_2"/>
</dbReference>
<dbReference type="Proteomes" id="UP001194729">
    <property type="component" value="Unassembled WGS sequence"/>
</dbReference>
<reference evidence="2 3" key="1">
    <citation type="submission" date="2020-11" db="EMBL/GenBank/DDBJ databases">
        <title>P. mediterranea TC4 genome.</title>
        <authorList>
            <person name="Molmeret M."/>
        </authorList>
    </citation>
    <scope>NUCLEOTIDE SEQUENCE [LARGE SCALE GENOMIC DNA]</scope>
    <source>
        <strain evidence="2 3">TC4</strain>
    </source>
</reference>
<organism evidence="2 3">
    <name type="scientific">Nonlabens mediterrranea</name>
    <dbReference type="NCBI Taxonomy" id="1419947"/>
    <lineage>
        <taxon>Bacteria</taxon>
        <taxon>Pseudomonadati</taxon>
        <taxon>Bacteroidota</taxon>
        <taxon>Flavobacteriia</taxon>
        <taxon>Flavobacteriales</taxon>
        <taxon>Flavobacteriaceae</taxon>
        <taxon>Nonlabens</taxon>
    </lineage>
</organism>